<dbReference type="GO" id="GO:0005524">
    <property type="term" value="F:ATP binding"/>
    <property type="evidence" value="ECO:0007669"/>
    <property type="project" value="UniProtKB-KW"/>
</dbReference>
<dbReference type="InterPro" id="IPR000719">
    <property type="entry name" value="Prot_kinase_dom"/>
</dbReference>
<dbReference type="EMBL" id="CP137316">
    <property type="protein sequence ID" value="WQF90596.1"/>
    <property type="molecule type" value="Genomic_DNA"/>
</dbReference>
<keyword evidence="2" id="KW-0547">Nucleotide-binding</keyword>
<dbReference type="Gene3D" id="1.10.510.10">
    <property type="entry name" value="Transferase(Phosphotransferase) domain 1"/>
    <property type="match status" value="1"/>
</dbReference>
<dbReference type="KEGG" id="cdet:87952109"/>
<dbReference type="Proteomes" id="UP001322277">
    <property type="component" value="Chromosome 12"/>
</dbReference>
<evidence type="ECO:0000313" key="5">
    <source>
        <dbReference type="EMBL" id="WQF90596.1"/>
    </source>
</evidence>
<dbReference type="PROSITE" id="PS50011">
    <property type="entry name" value="PROTEIN_KINASE_DOM"/>
    <property type="match status" value="1"/>
</dbReference>
<evidence type="ECO:0000256" key="1">
    <source>
        <dbReference type="ARBA" id="ARBA00008874"/>
    </source>
</evidence>
<dbReference type="InterPro" id="IPR011009">
    <property type="entry name" value="Kinase-like_dom_sf"/>
</dbReference>
<evidence type="ECO:0000256" key="2">
    <source>
        <dbReference type="ARBA" id="ARBA00022741"/>
    </source>
</evidence>
<reference evidence="6" key="1">
    <citation type="journal article" date="2023" name="bioRxiv">
        <title>Complete genome of the Medicago anthracnose fungus, Colletotrichum destructivum, reveals a mini-chromosome-like region within a core chromosome.</title>
        <authorList>
            <person name="Lapalu N."/>
            <person name="Simon A."/>
            <person name="Lu A."/>
            <person name="Plaumann P.-L."/>
            <person name="Amselem J."/>
            <person name="Pigne S."/>
            <person name="Auger A."/>
            <person name="Koch C."/>
            <person name="Dallery J.-F."/>
            <person name="O'Connell R.J."/>
        </authorList>
    </citation>
    <scope>NUCLEOTIDE SEQUENCE [LARGE SCALE GENOMIC DNA]</scope>
    <source>
        <strain evidence="6">CBS 520.97</strain>
    </source>
</reference>
<evidence type="ECO:0000256" key="3">
    <source>
        <dbReference type="ARBA" id="ARBA00022840"/>
    </source>
</evidence>
<sequence length="246" mass="27519">MSDKASNYKQTNLVHEKRPRHHFENQIHQIEPLRLVKAKQEGSSALATTLIKTASPWATYKKIYKQILGDGDLVLVAEKRGISGDVVDIRRFLELSTEQIKMLQSIQHPNIVTVHEIYSNKTNHHIVYEHMPRSLQEAVGNPYLNRQRLAAIVGQVVEALVYLEKMGLQHGHLSCSCILLHPSGYAKEGVNLRLDDPEHWDSDVVGFLSATTSASSANELSQVGLTPFCFEAAANMHTAFVLTFLA</sequence>
<gene>
    <name evidence="5" type="ORF">CDEST_15610</name>
</gene>
<dbReference type="PANTHER" id="PTHR45832:SF22">
    <property type="entry name" value="SERINE_THREONINE-PROTEIN KINASE SAMKA-RELATED"/>
    <property type="match status" value="1"/>
</dbReference>
<comment type="similarity">
    <text evidence="1">Belongs to the protein kinase superfamily. STE Ser/Thr protein kinase family. STE20 subfamily.</text>
</comment>
<dbReference type="PANTHER" id="PTHR45832">
    <property type="entry name" value="SERINE/THREONINE-PROTEIN KINASE SAMKA-RELATED-RELATED"/>
    <property type="match status" value="1"/>
</dbReference>
<evidence type="ECO:0000313" key="6">
    <source>
        <dbReference type="Proteomes" id="UP001322277"/>
    </source>
</evidence>
<dbReference type="GeneID" id="87952109"/>
<dbReference type="SUPFAM" id="SSF56112">
    <property type="entry name" value="Protein kinase-like (PK-like)"/>
    <property type="match status" value="1"/>
</dbReference>
<evidence type="ECO:0000259" key="4">
    <source>
        <dbReference type="PROSITE" id="PS50011"/>
    </source>
</evidence>
<dbReference type="AlphaFoldDB" id="A0AAX4J543"/>
<dbReference type="GO" id="GO:0004672">
    <property type="term" value="F:protein kinase activity"/>
    <property type="evidence" value="ECO:0007669"/>
    <property type="project" value="InterPro"/>
</dbReference>
<accession>A0AAX4J543</accession>
<protein>
    <recommendedName>
        <fullName evidence="4">Protein kinase domain-containing protein</fullName>
    </recommendedName>
</protein>
<name>A0AAX4J543_9PEZI</name>
<feature type="domain" description="Protein kinase" evidence="4">
    <location>
        <begin position="60"/>
        <end position="246"/>
    </location>
</feature>
<dbReference type="InterPro" id="IPR051931">
    <property type="entry name" value="PAK3-like"/>
</dbReference>
<keyword evidence="6" id="KW-1185">Reference proteome</keyword>
<keyword evidence="3" id="KW-0067">ATP-binding</keyword>
<organism evidence="5 6">
    <name type="scientific">Colletotrichum destructivum</name>
    <dbReference type="NCBI Taxonomy" id="34406"/>
    <lineage>
        <taxon>Eukaryota</taxon>
        <taxon>Fungi</taxon>
        <taxon>Dikarya</taxon>
        <taxon>Ascomycota</taxon>
        <taxon>Pezizomycotina</taxon>
        <taxon>Sordariomycetes</taxon>
        <taxon>Hypocreomycetidae</taxon>
        <taxon>Glomerellales</taxon>
        <taxon>Glomerellaceae</taxon>
        <taxon>Colletotrichum</taxon>
        <taxon>Colletotrichum destructivum species complex</taxon>
    </lineage>
</organism>
<dbReference type="RefSeq" id="XP_062787816.1">
    <property type="nucleotide sequence ID" value="XM_062931765.1"/>
</dbReference>
<proteinExistence type="inferred from homology"/>
<dbReference type="Pfam" id="PF00069">
    <property type="entry name" value="Pkinase"/>
    <property type="match status" value="1"/>
</dbReference>